<protein>
    <submittedName>
        <fullName evidence="2">Uncharacterized protein</fullName>
    </submittedName>
</protein>
<accession>A0A5F0K8C9</accession>
<organism evidence="2 4">
    <name type="scientific">Aeromonas taiwanensis</name>
    <dbReference type="NCBI Taxonomy" id="633417"/>
    <lineage>
        <taxon>Bacteria</taxon>
        <taxon>Pseudomonadati</taxon>
        <taxon>Pseudomonadota</taxon>
        <taxon>Gammaproteobacteria</taxon>
        <taxon>Aeromonadales</taxon>
        <taxon>Aeromonadaceae</taxon>
        <taxon>Aeromonas</taxon>
    </lineage>
</organism>
<evidence type="ECO:0000313" key="3">
    <source>
        <dbReference type="Proteomes" id="UP000297720"/>
    </source>
</evidence>
<evidence type="ECO:0000313" key="1">
    <source>
        <dbReference type="EMBL" id="TFF73712.1"/>
    </source>
</evidence>
<dbReference type="EMBL" id="QORK01000032">
    <property type="protein sequence ID" value="TFF77720.1"/>
    <property type="molecule type" value="Genomic_DNA"/>
</dbReference>
<dbReference type="Proteomes" id="UP000297914">
    <property type="component" value="Unassembled WGS sequence"/>
</dbReference>
<name>A0A5F0K8C9_9GAMM</name>
<sequence length="71" mass="7794">MAKVVDGHTLFDVDDWGGILLVTMINGDDVKRLQVGDEIGMWRLESADRQSRQAVFIQGDKVLTVVASGGY</sequence>
<dbReference type="EMBL" id="QORL01000032">
    <property type="protein sequence ID" value="TFF73712.1"/>
    <property type="molecule type" value="Genomic_DNA"/>
</dbReference>
<reference evidence="2 4" key="1">
    <citation type="submission" date="2018-06" db="EMBL/GenBank/DDBJ databases">
        <title>Occurrence of a novel blaKPC-2- and qnrS2- harbouring IncP6 plasmid from Aeromonas taiwanensis isolates recovered from the river sediments.</title>
        <authorList>
            <person name="Zheng B."/>
            <person name="Yu X."/>
            <person name="Xiao Y."/>
        </authorList>
    </citation>
    <scope>NUCLEOTIDE SEQUENCE [LARGE SCALE GENOMIC DNA]</scope>
    <source>
        <strain evidence="1 3">1713</strain>
        <strain evidence="2 4">198</strain>
    </source>
</reference>
<gene>
    <name evidence="1" type="ORF">DRM93_14585</name>
    <name evidence="2" type="ORF">DRM94_14585</name>
</gene>
<dbReference type="Proteomes" id="UP000297720">
    <property type="component" value="Unassembled WGS sequence"/>
</dbReference>
<evidence type="ECO:0000313" key="2">
    <source>
        <dbReference type="EMBL" id="TFF77720.1"/>
    </source>
</evidence>
<dbReference type="AlphaFoldDB" id="A0A5F0K8C9"/>
<proteinExistence type="predicted"/>
<keyword evidence="3" id="KW-1185">Reference proteome</keyword>
<evidence type="ECO:0000313" key="4">
    <source>
        <dbReference type="Proteomes" id="UP000297914"/>
    </source>
</evidence>
<comment type="caution">
    <text evidence="2">The sequence shown here is derived from an EMBL/GenBank/DDBJ whole genome shotgun (WGS) entry which is preliminary data.</text>
</comment>